<organism evidence="1">
    <name type="scientific">Anopheles aquasalis</name>
    <name type="common">Malaria mosquito</name>
    <dbReference type="NCBI Taxonomy" id="42839"/>
    <lineage>
        <taxon>Eukaryota</taxon>
        <taxon>Metazoa</taxon>
        <taxon>Ecdysozoa</taxon>
        <taxon>Arthropoda</taxon>
        <taxon>Hexapoda</taxon>
        <taxon>Insecta</taxon>
        <taxon>Pterygota</taxon>
        <taxon>Neoptera</taxon>
        <taxon>Endopterygota</taxon>
        <taxon>Diptera</taxon>
        <taxon>Nematocera</taxon>
        <taxon>Culicoidea</taxon>
        <taxon>Culicidae</taxon>
        <taxon>Anophelinae</taxon>
        <taxon>Anopheles</taxon>
    </lineage>
</organism>
<accession>T1DFR9</accession>
<proteinExistence type="evidence at transcript level"/>
<evidence type="ECO:0000313" key="1">
    <source>
        <dbReference type="EMBL" id="JAA98529.1"/>
    </source>
</evidence>
<protein>
    <submittedName>
        <fullName evidence="1">Putative secreted protein</fullName>
    </submittedName>
</protein>
<dbReference type="EMBL" id="GAMD01003061">
    <property type="protein sequence ID" value="JAA98529.1"/>
    <property type="molecule type" value="mRNA"/>
</dbReference>
<name>T1DFR9_ANOAQ</name>
<reference evidence="1" key="1">
    <citation type="submission" date="2013-07" db="EMBL/GenBank/DDBJ databases">
        <title>Transcriptome sequencing and developmental regulation of gene expression in Anopheles aquasalis.</title>
        <authorList>
            <consortium name="Brazilian Malaria Network (MCT/CNPq/MS/SCTIE/DECIT/PRONEX 555648/2009-5) and Research Network on Bioactive Molecules from Arthropod Vectors (NAP-MOBIARVE"/>
            <consortium name="University of Sao Paulo)"/>
            <person name="Marinotti O."/>
            <person name="Ribeiro J.M.C."/>
            <person name="Costa-da-Silva A.L."/>
            <person name="Silva M.C.P."/>
            <person name="Lopes A.R."/>
            <person name="Barros M.S."/>
            <person name="Sa-Nunes A."/>
            <person name="Konjin B.B."/>
            <person name="Carvalho E."/>
            <person name="Suesdek L."/>
            <person name="Silva-Neto M.A.C."/>
            <person name="Capurro M.L."/>
        </authorList>
    </citation>
    <scope>NUCLEOTIDE SEQUENCE</scope>
    <source>
        <tissue evidence="1">Whole body</tissue>
    </source>
</reference>
<dbReference type="AlphaFoldDB" id="T1DFR9"/>
<sequence>MLSVLAATVLARTVHPFLGWARSRSRRPLAAKRISGRPYAPPPWSTGPRGRTTTTMAALPLLLPVTLPASFFSSAAPSCSSVQRLCVFFTIRQCGFDVEWFSCTNLTTHGVRARLTQTLALTARLNYHTDLLLTD</sequence>